<accession>A0A1I0LEW0</accession>
<sequence length="62" mass="7691">MFKKFIESRREAKADRIRYNEWLTEQEIAMKRALDEMRQLRDRNAEIAERVPDFRFQITETL</sequence>
<keyword evidence="3" id="KW-1185">Reference proteome</keyword>
<dbReference type="AlphaFoldDB" id="A0A1I0LEW0"/>
<dbReference type="EMBL" id="FOHX01000016">
    <property type="protein sequence ID" value="SEU38702.1"/>
    <property type="molecule type" value="Genomic_DNA"/>
</dbReference>
<feature type="coiled-coil region" evidence="1">
    <location>
        <begin position="23"/>
        <end position="50"/>
    </location>
</feature>
<dbReference type="STRING" id="568860.SAMN05421811_1168"/>
<dbReference type="RefSeq" id="WP_091090600.1">
    <property type="nucleotide sequence ID" value="NZ_FOHX01000016.1"/>
</dbReference>
<organism evidence="2 3">
    <name type="scientific">Nonomuraea wenchangensis</name>
    <dbReference type="NCBI Taxonomy" id="568860"/>
    <lineage>
        <taxon>Bacteria</taxon>
        <taxon>Bacillati</taxon>
        <taxon>Actinomycetota</taxon>
        <taxon>Actinomycetes</taxon>
        <taxon>Streptosporangiales</taxon>
        <taxon>Streptosporangiaceae</taxon>
        <taxon>Nonomuraea</taxon>
    </lineage>
</organism>
<evidence type="ECO:0000313" key="3">
    <source>
        <dbReference type="Proteomes" id="UP000199361"/>
    </source>
</evidence>
<dbReference type="Proteomes" id="UP000199361">
    <property type="component" value="Unassembled WGS sequence"/>
</dbReference>
<evidence type="ECO:0000256" key="1">
    <source>
        <dbReference type="SAM" id="Coils"/>
    </source>
</evidence>
<reference evidence="2 3" key="1">
    <citation type="submission" date="2016-10" db="EMBL/GenBank/DDBJ databases">
        <authorList>
            <person name="de Groot N.N."/>
        </authorList>
    </citation>
    <scope>NUCLEOTIDE SEQUENCE [LARGE SCALE GENOMIC DNA]</scope>
    <source>
        <strain evidence="2 3">CGMCC 4.5598</strain>
    </source>
</reference>
<evidence type="ECO:0000313" key="2">
    <source>
        <dbReference type="EMBL" id="SEU38702.1"/>
    </source>
</evidence>
<proteinExistence type="predicted"/>
<protein>
    <submittedName>
        <fullName evidence="2">Uncharacterized protein</fullName>
    </submittedName>
</protein>
<name>A0A1I0LEW0_9ACTN</name>
<gene>
    <name evidence="2" type="ORF">SAMN05421811_1168</name>
</gene>
<keyword evidence="1" id="KW-0175">Coiled coil</keyword>